<organism evidence="2 3">
    <name type="scientific">Symbiodinium natans</name>
    <dbReference type="NCBI Taxonomy" id="878477"/>
    <lineage>
        <taxon>Eukaryota</taxon>
        <taxon>Sar</taxon>
        <taxon>Alveolata</taxon>
        <taxon>Dinophyceae</taxon>
        <taxon>Suessiales</taxon>
        <taxon>Symbiodiniaceae</taxon>
        <taxon>Symbiodinium</taxon>
    </lineage>
</organism>
<protein>
    <submittedName>
        <fullName evidence="2">FtsH protein</fullName>
    </submittedName>
</protein>
<evidence type="ECO:0000313" key="2">
    <source>
        <dbReference type="EMBL" id="CAE7607175.1"/>
    </source>
</evidence>
<keyword evidence="1" id="KW-0812">Transmembrane</keyword>
<sequence>MFGFCCYGNVMLRKESADKPYPSWFFGWLLGMVCYTYPGAVFSDLLFVPDAPLRALTNNNILICFSLWYLLVQNSMWVYKFLQRKHVFIWLTTWWLADATRASLLFLERAVAHQPVFARGVWQAFVWCGAGPVARLVEKSIRGEPVPALDKVQPNSMNIFKFPLIAMFWNMIFYMVCLAYFTDCKFLDAKPKLDMVQCAAKYEDFYGFCTYMPCFMHLCRAYYAMYSQGGLVIFGDGFCMGSSSLIKKMSSSQNIAR</sequence>
<keyword evidence="3" id="KW-1185">Reference proteome</keyword>
<reference evidence="2" key="1">
    <citation type="submission" date="2021-02" db="EMBL/GenBank/DDBJ databases">
        <authorList>
            <person name="Dougan E. K."/>
            <person name="Rhodes N."/>
            <person name="Thang M."/>
            <person name="Chan C."/>
        </authorList>
    </citation>
    <scope>NUCLEOTIDE SEQUENCE</scope>
</reference>
<proteinExistence type="predicted"/>
<keyword evidence="1" id="KW-1133">Transmembrane helix</keyword>
<feature type="transmembrane region" description="Helical" evidence="1">
    <location>
        <begin position="21"/>
        <end position="40"/>
    </location>
</feature>
<evidence type="ECO:0000313" key="3">
    <source>
        <dbReference type="Proteomes" id="UP000604046"/>
    </source>
</evidence>
<dbReference type="OrthoDB" id="407666at2759"/>
<feature type="transmembrane region" description="Helical" evidence="1">
    <location>
        <begin position="60"/>
        <end position="79"/>
    </location>
</feature>
<gene>
    <name evidence="2" type="primary">ftsH</name>
    <name evidence="2" type="ORF">SNAT2548_LOCUS34528</name>
</gene>
<keyword evidence="1" id="KW-0472">Membrane</keyword>
<dbReference type="AlphaFoldDB" id="A0A812V3A7"/>
<comment type="caution">
    <text evidence="2">The sequence shown here is derived from an EMBL/GenBank/DDBJ whole genome shotgun (WGS) entry which is preliminary data.</text>
</comment>
<name>A0A812V3A7_9DINO</name>
<dbReference type="Proteomes" id="UP000604046">
    <property type="component" value="Unassembled WGS sequence"/>
</dbReference>
<dbReference type="EMBL" id="CAJNDS010002813">
    <property type="protein sequence ID" value="CAE7607175.1"/>
    <property type="molecule type" value="Genomic_DNA"/>
</dbReference>
<feature type="transmembrane region" description="Helical" evidence="1">
    <location>
        <begin position="159"/>
        <end position="181"/>
    </location>
</feature>
<accession>A0A812V3A7</accession>
<evidence type="ECO:0000256" key="1">
    <source>
        <dbReference type="SAM" id="Phobius"/>
    </source>
</evidence>